<dbReference type="AlphaFoldDB" id="A8GZZ2"/>
<comment type="pathway">
    <text evidence="1 6">Carbohydrate biosynthesis; dTDP-L-rhamnose biosynthesis.</text>
</comment>
<gene>
    <name evidence="8" type="ordered locus">Spea_0551</name>
</gene>
<protein>
    <recommendedName>
        <fullName evidence="4 6">dTDP-4-dehydrorhamnose reductase</fullName>
        <ecNumber evidence="3 6">1.1.1.133</ecNumber>
    </recommendedName>
</protein>
<dbReference type="SUPFAM" id="SSF51735">
    <property type="entry name" value="NAD(P)-binding Rossmann-fold domains"/>
    <property type="match status" value="1"/>
</dbReference>
<proteinExistence type="inferred from homology"/>
<dbReference type="GO" id="GO:0048269">
    <property type="term" value="C:methionine adenosyltransferase complex"/>
    <property type="evidence" value="ECO:0007669"/>
    <property type="project" value="TreeGrafter"/>
</dbReference>
<dbReference type="UniPathway" id="UPA00281"/>
<comment type="catalytic activity">
    <reaction evidence="5 6">
        <text>dTDP-beta-L-rhamnose + NADP(+) = dTDP-4-dehydro-beta-L-rhamnose + NADPH + H(+)</text>
        <dbReference type="Rhea" id="RHEA:21796"/>
        <dbReference type="ChEBI" id="CHEBI:15378"/>
        <dbReference type="ChEBI" id="CHEBI:57510"/>
        <dbReference type="ChEBI" id="CHEBI:57783"/>
        <dbReference type="ChEBI" id="CHEBI:58349"/>
        <dbReference type="ChEBI" id="CHEBI:62830"/>
        <dbReference type="EC" id="1.1.1.133"/>
    </reaction>
</comment>
<organism evidence="8 9">
    <name type="scientific">Shewanella pealeana (strain ATCC 700345 / ANG-SQ1)</name>
    <dbReference type="NCBI Taxonomy" id="398579"/>
    <lineage>
        <taxon>Bacteria</taxon>
        <taxon>Pseudomonadati</taxon>
        <taxon>Pseudomonadota</taxon>
        <taxon>Gammaproteobacteria</taxon>
        <taxon>Alteromonadales</taxon>
        <taxon>Shewanellaceae</taxon>
        <taxon>Shewanella</taxon>
    </lineage>
</organism>
<dbReference type="Proteomes" id="UP000002608">
    <property type="component" value="Chromosome"/>
</dbReference>
<keyword evidence="9" id="KW-1185">Reference proteome</keyword>
<dbReference type="eggNOG" id="COG1091">
    <property type="taxonomic scope" value="Bacteria"/>
</dbReference>
<dbReference type="GO" id="GO:0009243">
    <property type="term" value="P:O antigen biosynthetic process"/>
    <property type="evidence" value="ECO:0007669"/>
    <property type="project" value="UniProtKB-UniPathway"/>
</dbReference>
<evidence type="ECO:0000256" key="3">
    <source>
        <dbReference type="ARBA" id="ARBA00012929"/>
    </source>
</evidence>
<evidence type="ECO:0000256" key="2">
    <source>
        <dbReference type="ARBA" id="ARBA00010944"/>
    </source>
</evidence>
<dbReference type="EMBL" id="CP000851">
    <property type="protein sequence ID" value="ABV85879.1"/>
    <property type="molecule type" value="Genomic_DNA"/>
</dbReference>
<comment type="function">
    <text evidence="6">Catalyzes the reduction of dTDP-6-deoxy-L-lyxo-4-hexulose to yield dTDP-L-rhamnose.</text>
</comment>
<dbReference type="HOGENOM" id="CLU_045518_0_0_6"/>
<evidence type="ECO:0000256" key="5">
    <source>
        <dbReference type="ARBA" id="ARBA00048200"/>
    </source>
</evidence>
<dbReference type="FunFam" id="3.40.50.720:FF:000357">
    <property type="entry name" value="Methionine adenosyltransferase 2 subunit beta"/>
    <property type="match status" value="1"/>
</dbReference>
<evidence type="ECO:0000313" key="9">
    <source>
        <dbReference type="Proteomes" id="UP000002608"/>
    </source>
</evidence>
<dbReference type="GO" id="GO:0019305">
    <property type="term" value="P:dTDP-rhamnose biosynthetic process"/>
    <property type="evidence" value="ECO:0007669"/>
    <property type="project" value="UniProtKB-UniPathway"/>
</dbReference>
<dbReference type="EC" id="1.1.1.133" evidence="3 6"/>
<keyword evidence="6" id="KW-0521">NADP</keyword>
<evidence type="ECO:0000256" key="1">
    <source>
        <dbReference type="ARBA" id="ARBA00004781"/>
    </source>
</evidence>
<dbReference type="PANTHER" id="PTHR10491">
    <property type="entry name" value="DTDP-4-DEHYDRORHAMNOSE REDUCTASE"/>
    <property type="match status" value="1"/>
</dbReference>
<feature type="domain" description="RmlD-like substrate binding" evidence="7">
    <location>
        <begin position="6"/>
        <end position="294"/>
    </location>
</feature>
<dbReference type="GO" id="GO:0006556">
    <property type="term" value="P:S-adenosylmethionine biosynthetic process"/>
    <property type="evidence" value="ECO:0007669"/>
    <property type="project" value="TreeGrafter"/>
</dbReference>
<name>A8GZZ2_SHEPA</name>
<comment type="similarity">
    <text evidence="2 6">Belongs to the dTDP-4-dehydrorhamnose reductase family.</text>
</comment>
<dbReference type="STRING" id="398579.Spea_0551"/>
<evidence type="ECO:0000259" key="7">
    <source>
        <dbReference type="Pfam" id="PF04321"/>
    </source>
</evidence>
<dbReference type="Gene3D" id="3.40.50.720">
    <property type="entry name" value="NAD(P)-binding Rossmann-like Domain"/>
    <property type="match status" value="1"/>
</dbReference>
<dbReference type="PANTHER" id="PTHR10491:SF4">
    <property type="entry name" value="METHIONINE ADENOSYLTRANSFERASE 2 SUBUNIT BETA"/>
    <property type="match status" value="1"/>
</dbReference>
<evidence type="ECO:0000313" key="8">
    <source>
        <dbReference type="EMBL" id="ABV85879.1"/>
    </source>
</evidence>
<dbReference type="InterPro" id="IPR005913">
    <property type="entry name" value="dTDP_dehydrorham_reduct"/>
</dbReference>
<dbReference type="GO" id="GO:0008831">
    <property type="term" value="F:dTDP-4-dehydrorhamnose reductase activity"/>
    <property type="evidence" value="ECO:0007669"/>
    <property type="project" value="UniProtKB-EC"/>
</dbReference>
<evidence type="ECO:0000256" key="4">
    <source>
        <dbReference type="ARBA" id="ARBA00017099"/>
    </source>
</evidence>
<dbReference type="GO" id="GO:0048270">
    <property type="term" value="F:methionine adenosyltransferase regulator activity"/>
    <property type="evidence" value="ECO:0007669"/>
    <property type="project" value="TreeGrafter"/>
</dbReference>
<dbReference type="Pfam" id="PF04321">
    <property type="entry name" value="RmlD_sub_bind"/>
    <property type="match status" value="1"/>
</dbReference>
<evidence type="ECO:0000256" key="6">
    <source>
        <dbReference type="RuleBase" id="RU364082"/>
    </source>
</evidence>
<accession>A8GZZ2</accession>
<comment type="cofactor">
    <cofactor evidence="6">
        <name>Mg(2+)</name>
        <dbReference type="ChEBI" id="CHEBI:18420"/>
    </cofactor>
    <text evidence="6">Binds 1 Mg(2+) ion per monomer.</text>
</comment>
<dbReference type="UniPathway" id="UPA00124"/>
<sequence length="307" mass="33414">MVTMAKIMVTGATGLLGRAVVKQLKQCSDFQVIECGFSRASIGIEVLDLTQSEQVFEFVAKHKPDAIVHCAAERRPDVSEQAPQAALALNAEASDSLAKAASQNGAWLLYISTDYVFDGTAPKYEESSQTNPVNFYGQSKLQGENLVADSEPSFAILRLPILYGDVESLNESAVMVLLKHLLAPHVEYLDDWAVRSPTSTADIAVAIHEMLVLQLAGKQLSGRYHFSAEETMSKYQMLLVMAEILGLDTGHLIAVTSPTDSAKRPKDCSLSCERLASLGIKSRLPFKVGIESALLQSSVVQQWLAQR</sequence>
<reference evidence="8 9" key="1">
    <citation type="submission" date="2007-10" db="EMBL/GenBank/DDBJ databases">
        <title>Complete sequence of Shewanella pealeana ATCC 700345.</title>
        <authorList>
            <consortium name="US DOE Joint Genome Institute"/>
            <person name="Copeland A."/>
            <person name="Lucas S."/>
            <person name="Lapidus A."/>
            <person name="Barry K."/>
            <person name="Glavina del Rio T."/>
            <person name="Dalin E."/>
            <person name="Tice H."/>
            <person name="Pitluck S."/>
            <person name="Chertkov O."/>
            <person name="Brettin T."/>
            <person name="Bruce D."/>
            <person name="Detter J.C."/>
            <person name="Han C."/>
            <person name="Schmutz J."/>
            <person name="Larimer F."/>
            <person name="Land M."/>
            <person name="Hauser L."/>
            <person name="Kyrpides N."/>
            <person name="Kim E."/>
            <person name="Zhao J.-S.Z."/>
            <person name="Manno D."/>
            <person name="Hawari J."/>
            <person name="Richardson P."/>
        </authorList>
    </citation>
    <scope>NUCLEOTIDE SEQUENCE [LARGE SCALE GENOMIC DNA]</scope>
    <source>
        <strain evidence="9">ATCC 700345 / ANG-SQ1</strain>
    </source>
</reference>
<dbReference type="CDD" id="cd05254">
    <property type="entry name" value="dTDP_HR_like_SDR_e"/>
    <property type="match status" value="1"/>
</dbReference>
<dbReference type="KEGG" id="spl:Spea_0551"/>
<keyword evidence="6" id="KW-0560">Oxidoreductase</keyword>
<dbReference type="InterPro" id="IPR029903">
    <property type="entry name" value="RmlD-like-bd"/>
</dbReference>
<dbReference type="InterPro" id="IPR036291">
    <property type="entry name" value="NAD(P)-bd_dom_sf"/>
</dbReference>